<name>A0ACC5RJZ0_ENTAG</name>
<protein>
    <submittedName>
        <fullName evidence="1">Uncharacterized protein</fullName>
    </submittedName>
</protein>
<gene>
    <name evidence="1" type="ORF">JJL49_06765</name>
</gene>
<sequence length="139" mass="15803">MVRIKGIIKKLILINILLIPTYSQARSVTSLNITSIGKTLKQVTNVYEINACKKFVPTQQQAINFFNHAYPVEAYVVMDARYSSCYAEGDLNFSDGSFGTWRLYSSGTATFVFDRGDVVNLFYEHNTWYDPNEGGYDDK</sequence>
<proteinExistence type="predicted"/>
<accession>A0ACC5RJZ0</accession>
<evidence type="ECO:0000313" key="2">
    <source>
        <dbReference type="Proteomes" id="UP000633731"/>
    </source>
</evidence>
<dbReference type="Proteomes" id="UP000633731">
    <property type="component" value="Unassembled WGS sequence"/>
</dbReference>
<organism evidence="1 2">
    <name type="scientific">Enterobacter agglomerans</name>
    <name type="common">Erwinia herbicola</name>
    <name type="synonym">Pantoea agglomerans</name>
    <dbReference type="NCBI Taxonomy" id="549"/>
    <lineage>
        <taxon>Bacteria</taxon>
        <taxon>Pseudomonadati</taxon>
        <taxon>Pseudomonadota</taxon>
        <taxon>Gammaproteobacteria</taxon>
        <taxon>Enterobacterales</taxon>
        <taxon>Erwiniaceae</taxon>
        <taxon>Pantoea</taxon>
        <taxon>Pantoea agglomerans group</taxon>
    </lineage>
</organism>
<reference evidence="1" key="1">
    <citation type="submission" date="2021-01" db="EMBL/GenBank/DDBJ databases">
        <title>Draft genome of Pantoea agglomerans Eh 335.</title>
        <authorList>
            <person name="Emsley S.A."/>
            <person name="Oline D.K."/>
            <person name="Saw J.H."/>
            <person name="Ushijima B."/>
            <person name="Videau P."/>
            <person name="Koyack M.J."/>
        </authorList>
    </citation>
    <scope>NUCLEOTIDE SEQUENCE</scope>
    <source>
        <strain evidence="1">Eh 335</strain>
    </source>
</reference>
<dbReference type="EMBL" id="JAEOXF010000003">
    <property type="protein sequence ID" value="MBK4724925.1"/>
    <property type="molecule type" value="Genomic_DNA"/>
</dbReference>
<comment type="caution">
    <text evidence="1">The sequence shown here is derived from an EMBL/GenBank/DDBJ whole genome shotgun (WGS) entry which is preliminary data.</text>
</comment>
<evidence type="ECO:0000313" key="1">
    <source>
        <dbReference type="EMBL" id="MBK4724925.1"/>
    </source>
</evidence>
<keyword evidence="2" id="KW-1185">Reference proteome</keyword>